<dbReference type="HOGENOM" id="CLU_3128894_0_0_9"/>
<name>E3ZUP8_LISSE</name>
<reference evidence="1" key="1">
    <citation type="journal article" date="2010" name="Microbiol. Resour. Announc.">
        <title>Comparative genomics of the bacterial genus Listeria: Genome evolution is characterized by limited gene acquisition and limited gene loss.</title>
        <authorList>
            <person name="den Bakker H.C."/>
            <person name="Cummings C.A."/>
            <person name="Ferreira V."/>
            <person name="Vatta P."/>
            <person name="Orsi R.H."/>
            <person name="Degoricija L."/>
            <person name="Barker M."/>
            <person name="Petrauskene O."/>
            <person name="Furtado M.R."/>
            <person name="Wiedmann M."/>
        </authorList>
    </citation>
    <scope>NUCLEOTIDE SEQUENCE [LARGE SCALE GENOMIC DNA]</scope>
    <source>
        <strain evidence="1">FSL N1-067</strain>
    </source>
</reference>
<dbReference type="Proteomes" id="UP000004302">
    <property type="component" value="Chromosome"/>
</dbReference>
<accession>E3ZUP8</accession>
<organism evidence="1">
    <name type="scientific">Listeria seeligeri FSL N1-067</name>
    <dbReference type="NCBI Taxonomy" id="702453"/>
    <lineage>
        <taxon>Bacteria</taxon>
        <taxon>Bacillati</taxon>
        <taxon>Bacillota</taxon>
        <taxon>Bacilli</taxon>
        <taxon>Bacillales</taxon>
        <taxon>Listeriaceae</taxon>
        <taxon>Listeria</taxon>
    </lineage>
</organism>
<evidence type="ECO:0000313" key="1">
    <source>
        <dbReference type="EMBL" id="EFR98649.1"/>
    </source>
</evidence>
<proteinExistence type="predicted"/>
<feature type="non-terminal residue" evidence="1">
    <location>
        <position position="1"/>
    </location>
</feature>
<dbReference type="AlphaFoldDB" id="E3ZUP8"/>
<protein>
    <submittedName>
        <fullName evidence="1">Uncharacterized protein</fullName>
    </submittedName>
</protein>
<gene>
    <name evidence="1" type="ORF">NT03LS_3456</name>
</gene>
<comment type="caution">
    <text evidence="1">The sequence shown here is derived from an EMBL/GenBank/DDBJ whole genome shotgun (WGS) entry which is preliminary data.</text>
</comment>
<sequence length="50" mass="5713">AEQIQSIVEDTIAKLKNEVILDGKTLNQHIAEQEKESEESEVNGLKRFLF</sequence>
<dbReference type="EMBL" id="ADXJ01001361">
    <property type="protein sequence ID" value="EFR98649.1"/>
    <property type="molecule type" value="Genomic_DNA"/>
</dbReference>